<dbReference type="PANTHER" id="PTHR11635">
    <property type="entry name" value="CAMP-DEPENDENT PROTEIN KINASE REGULATORY CHAIN"/>
    <property type="match status" value="1"/>
</dbReference>
<dbReference type="Pfam" id="PF05920">
    <property type="entry name" value="Homeobox_KN"/>
    <property type="match status" value="1"/>
</dbReference>
<evidence type="ECO:0000313" key="13">
    <source>
        <dbReference type="EMBL" id="CAF4060920.1"/>
    </source>
</evidence>
<accession>A0A815BNH9</accession>
<keyword evidence="15" id="KW-1185">Reference proteome</keyword>
<keyword evidence="4" id="KW-0114">cAMP</keyword>
<proteinExistence type="inferred from homology"/>
<dbReference type="PROSITE" id="PS00889">
    <property type="entry name" value="CNMP_BINDING_2"/>
    <property type="match status" value="1"/>
</dbReference>
<feature type="region of interest" description="Disordered" evidence="8">
    <location>
        <begin position="169"/>
        <end position="219"/>
    </location>
</feature>
<dbReference type="InterPro" id="IPR008422">
    <property type="entry name" value="KN_HD"/>
</dbReference>
<dbReference type="GO" id="GO:0006355">
    <property type="term" value="P:regulation of DNA-templated transcription"/>
    <property type="evidence" value="ECO:0007669"/>
    <property type="project" value="InterPro"/>
</dbReference>
<dbReference type="InterPro" id="IPR009057">
    <property type="entry name" value="Homeodomain-like_sf"/>
</dbReference>
<keyword evidence="3 7" id="KW-0238">DNA-binding</keyword>
<dbReference type="GO" id="GO:0003677">
    <property type="term" value="F:DNA binding"/>
    <property type="evidence" value="ECO:0007669"/>
    <property type="project" value="UniProtKB-UniRule"/>
</dbReference>
<dbReference type="GO" id="GO:0004862">
    <property type="term" value="F:cAMP-dependent protein kinase inhibitor activity"/>
    <property type="evidence" value="ECO:0007669"/>
    <property type="project" value="TreeGrafter"/>
</dbReference>
<feature type="DNA-binding region" description="Homeobox" evidence="7">
    <location>
        <begin position="48"/>
        <end position="101"/>
    </location>
</feature>
<gene>
    <name evidence="11" type="ORF">GPM918_LOCUS27127</name>
    <name evidence="12" type="ORF">OVA965_LOCUS28733</name>
    <name evidence="13" type="ORF">SRO942_LOCUS27402</name>
    <name evidence="14" type="ORF">TMI583_LOCUS29491</name>
</gene>
<evidence type="ECO:0000313" key="15">
    <source>
        <dbReference type="Proteomes" id="UP000663829"/>
    </source>
</evidence>
<evidence type="ECO:0000256" key="5">
    <source>
        <dbReference type="ARBA" id="ARBA00023155"/>
    </source>
</evidence>
<evidence type="ECO:0000259" key="10">
    <source>
        <dbReference type="PROSITE" id="PS50071"/>
    </source>
</evidence>
<evidence type="ECO:0000256" key="1">
    <source>
        <dbReference type="ARBA" id="ARBA00005753"/>
    </source>
</evidence>
<dbReference type="SUPFAM" id="SSF46689">
    <property type="entry name" value="Homeodomain-like"/>
    <property type="match status" value="1"/>
</dbReference>
<dbReference type="CDD" id="cd00086">
    <property type="entry name" value="homeodomain"/>
    <property type="match status" value="1"/>
</dbReference>
<keyword evidence="5 7" id="KW-0371">Homeobox</keyword>
<dbReference type="Pfam" id="PF00027">
    <property type="entry name" value="cNMP_binding"/>
    <property type="match status" value="2"/>
</dbReference>
<evidence type="ECO:0000259" key="9">
    <source>
        <dbReference type="PROSITE" id="PS50042"/>
    </source>
</evidence>
<evidence type="ECO:0000256" key="2">
    <source>
        <dbReference type="ARBA" id="ARBA00022566"/>
    </source>
</evidence>
<dbReference type="GO" id="GO:0034236">
    <property type="term" value="F:protein kinase A catalytic subunit binding"/>
    <property type="evidence" value="ECO:0007669"/>
    <property type="project" value="TreeGrafter"/>
</dbReference>
<dbReference type="EMBL" id="CAJOBC010023915">
    <property type="protein sequence ID" value="CAF4060920.1"/>
    <property type="molecule type" value="Genomic_DNA"/>
</dbReference>
<dbReference type="EMBL" id="CAJNOQ010011255">
    <property type="protein sequence ID" value="CAF1272014.1"/>
    <property type="molecule type" value="Genomic_DNA"/>
</dbReference>
<dbReference type="InterPro" id="IPR018488">
    <property type="entry name" value="cNMP-bd_CS"/>
</dbReference>
<sequence length="488" mass="56034">MNAKGETKVKTTDIDKFKVQSILETIPFNEKITQIQLHPNLTKGPLPSKAVDVMSQWYSQHEQSPYPSRKLRDSMAKQGGIHEQQVKTWFCNKRNRTLNTKTKRRKRSDSITIEKQKMVDHIMNMSSDTVQFPAGLSRMLQDYVVDALQNHISSNQLYSHAAKYFASRKDQQPQITQTNSTNGISGDVLDNFAGANKHRRQSVWGGTPDPNRDLSDQEIEKSPKVNEKLCKMVKEHVIYVGDDPALVEQFVKYLAPRDVKKDEEVIRQGDEGDYFYCVENGKFDVLVNNKKVFELDNKGCFGEIALLYSQPRTATVKATTSGRVWQMSRDVFSTLTVSFAMNQREKYMKFIKKVDFISDFISRGWLSENKLQDLADALRPIYYDPEQIVLQQGDDQVNEMYFVEEGKVKATRKEQDGREKQLKIYEAGTYFGELALLENKPRYATLQALEKCRLAALDAKSFENLLGTELKTKLRQHVETLYTKGGTK</sequence>
<dbReference type="GO" id="GO:0005829">
    <property type="term" value="C:cytosol"/>
    <property type="evidence" value="ECO:0007669"/>
    <property type="project" value="TreeGrafter"/>
</dbReference>
<evidence type="ECO:0000256" key="3">
    <source>
        <dbReference type="ARBA" id="ARBA00023125"/>
    </source>
</evidence>
<dbReference type="PROSITE" id="PS50071">
    <property type="entry name" value="HOMEOBOX_2"/>
    <property type="match status" value="1"/>
</dbReference>
<dbReference type="EMBL" id="CAJOBA010041351">
    <property type="protein sequence ID" value="CAF4112394.1"/>
    <property type="molecule type" value="Genomic_DNA"/>
</dbReference>
<evidence type="ECO:0000256" key="6">
    <source>
        <dbReference type="ARBA" id="ARBA00023242"/>
    </source>
</evidence>
<feature type="compositionally biased region" description="Basic and acidic residues" evidence="8">
    <location>
        <begin position="210"/>
        <end position="219"/>
    </location>
</feature>
<feature type="compositionally biased region" description="Polar residues" evidence="8">
    <location>
        <begin position="172"/>
        <end position="184"/>
    </location>
</feature>
<dbReference type="SUPFAM" id="SSF51206">
    <property type="entry name" value="cAMP-binding domain-like"/>
    <property type="match status" value="2"/>
</dbReference>
<keyword evidence="2" id="KW-0547">Nucleotide-binding</keyword>
<dbReference type="InterPro" id="IPR014710">
    <property type="entry name" value="RmlC-like_jellyroll"/>
</dbReference>
<dbReference type="GO" id="GO:0005952">
    <property type="term" value="C:cAMP-dependent protein kinase complex"/>
    <property type="evidence" value="ECO:0007669"/>
    <property type="project" value="InterPro"/>
</dbReference>
<keyword evidence="6 7" id="KW-0539">Nucleus</keyword>
<keyword evidence="2" id="KW-0116">cAMP-binding</keyword>
<evidence type="ECO:0000256" key="7">
    <source>
        <dbReference type="PROSITE-ProRule" id="PRU00108"/>
    </source>
</evidence>
<dbReference type="Proteomes" id="UP000682733">
    <property type="component" value="Unassembled WGS sequence"/>
</dbReference>
<dbReference type="Gene3D" id="2.60.120.10">
    <property type="entry name" value="Jelly Rolls"/>
    <property type="match status" value="2"/>
</dbReference>
<dbReference type="InterPro" id="IPR001356">
    <property type="entry name" value="HD"/>
</dbReference>
<feature type="domain" description="Cyclic nucleotide-binding" evidence="9">
    <location>
        <begin position="366"/>
        <end position="483"/>
    </location>
</feature>
<dbReference type="GO" id="GO:0005634">
    <property type="term" value="C:nucleus"/>
    <property type="evidence" value="ECO:0007669"/>
    <property type="project" value="UniProtKB-SubCell"/>
</dbReference>
<comment type="caution">
    <text evidence="11">The sequence shown here is derived from an EMBL/GenBank/DDBJ whole genome shotgun (WGS) entry which is preliminary data.</text>
</comment>
<dbReference type="Gene3D" id="1.10.10.60">
    <property type="entry name" value="Homeodomain-like"/>
    <property type="match status" value="1"/>
</dbReference>
<protein>
    <recommendedName>
        <fullName evidence="16">cAMP-dependent protein kinase regulatory subunit</fullName>
    </recommendedName>
</protein>
<name>A0A815BNH9_9BILA</name>
<dbReference type="InterPro" id="IPR000595">
    <property type="entry name" value="cNMP-bd_dom"/>
</dbReference>
<evidence type="ECO:0000313" key="12">
    <source>
        <dbReference type="EMBL" id="CAF1305325.1"/>
    </source>
</evidence>
<organism evidence="11 15">
    <name type="scientific">Didymodactylos carnosus</name>
    <dbReference type="NCBI Taxonomy" id="1234261"/>
    <lineage>
        <taxon>Eukaryota</taxon>
        <taxon>Metazoa</taxon>
        <taxon>Spiralia</taxon>
        <taxon>Gnathifera</taxon>
        <taxon>Rotifera</taxon>
        <taxon>Eurotatoria</taxon>
        <taxon>Bdelloidea</taxon>
        <taxon>Philodinida</taxon>
        <taxon>Philodinidae</taxon>
        <taxon>Didymodactylos</taxon>
    </lineage>
</organism>
<feature type="domain" description="Homeobox" evidence="10">
    <location>
        <begin position="46"/>
        <end position="100"/>
    </location>
</feature>
<dbReference type="Proteomes" id="UP000663829">
    <property type="component" value="Unassembled WGS sequence"/>
</dbReference>
<dbReference type="Proteomes" id="UP000677228">
    <property type="component" value="Unassembled WGS sequence"/>
</dbReference>
<dbReference type="EMBL" id="CAJNOK010019768">
    <property type="protein sequence ID" value="CAF1305325.1"/>
    <property type="molecule type" value="Genomic_DNA"/>
</dbReference>
<comment type="similarity">
    <text evidence="1">Belongs to the cAMP-dependent kinase regulatory chain family.</text>
</comment>
<dbReference type="OrthoDB" id="417078at2759"/>
<evidence type="ECO:0000313" key="11">
    <source>
        <dbReference type="EMBL" id="CAF1272014.1"/>
    </source>
</evidence>
<dbReference type="InterPro" id="IPR018490">
    <property type="entry name" value="cNMP-bd_dom_sf"/>
</dbReference>
<evidence type="ECO:0000313" key="14">
    <source>
        <dbReference type="EMBL" id="CAF4112394.1"/>
    </source>
</evidence>
<dbReference type="SMART" id="SM00100">
    <property type="entry name" value="cNMP"/>
    <property type="match status" value="2"/>
</dbReference>
<dbReference type="PROSITE" id="PS50042">
    <property type="entry name" value="CNMP_BINDING_3"/>
    <property type="match status" value="2"/>
</dbReference>
<feature type="domain" description="Cyclic nucleotide-binding" evidence="9">
    <location>
        <begin position="238"/>
        <end position="353"/>
    </location>
</feature>
<comment type="subcellular location">
    <subcellularLocation>
        <location evidence="7">Nucleus</location>
    </subcellularLocation>
</comment>
<evidence type="ECO:0008006" key="16">
    <source>
        <dbReference type="Google" id="ProtNLM"/>
    </source>
</evidence>
<dbReference type="PRINTS" id="PR00103">
    <property type="entry name" value="CAMPKINASE"/>
</dbReference>
<dbReference type="PANTHER" id="PTHR11635:SF152">
    <property type="entry name" value="CAMP-DEPENDENT PROTEIN KINASE TYPE I REGULATORY SUBUNIT-RELATED"/>
    <property type="match status" value="1"/>
</dbReference>
<dbReference type="SMART" id="SM00389">
    <property type="entry name" value="HOX"/>
    <property type="match status" value="1"/>
</dbReference>
<evidence type="ECO:0000256" key="4">
    <source>
        <dbReference type="ARBA" id="ARBA00023149"/>
    </source>
</evidence>
<evidence type="ECO:0000256" key="8">
    <source>
        <dbReference type="SAM" id="MobiDB-lite"/>
    </source>
</evidence>
<dbReference type="AlphaFoldDB" id="A0A815BNH9"/>
<dbReference type="CDD" id="cd00038">
    <property type="entry name" value="CAP_ED"/>
    <property type="match status" value="2"/>
</dbReference>
<dbReference type="InterPro" id="IPR050503">
    <property type="entry name" value="cAMP-dep_PK_reg_su-like"/>
</dbReference>
<dbReference type="Proteomes" id="UP000681722">
    <property type="component" value="Unassembled WGS sequence"/>
</dbReference>
<reference evidence="11" key="1">
    <citation type="submission" date="2021-02" db="EMBL/GenBank/DDBJ databases">
        <authorList>
            <person name="Nowell W R."/>
        </authorList>
    </citation>
    <scope>NUCLEOTIDE SEQUENCE</scope>
</reference>
<dbReference type="GO" id="GO:0030552">
    <property type="term" value="F:cAMP binding"/>
    <property type="evidence" value="ECO:0007669"/>
    <property type="project" value="UniProtKB-KW"/>
</dbReference>